<evidence type="ECO:0000256" key="16">
    <source>
        <dbReference type="SAM" id="MobiDB-lite"/>
    </source>
</evidence>
<keyword evidence="9 15" id="KW-0822">Tryptophan biosynthesis</keyword>
<protein>
    <recommendedName>
        <fullName evidence="6 15">Anthranilate synthase component 1</fullName>
        <ecNumber evidence="5 15">4.1.3.27</ecNumber>
    </recommendedName>
</protein>
<dbReference type="NCBIfam" id="TIGR00564">
    <property type="entry name" value="trpE_most"/>
    <property type="match status" value="1"/>
</dbReference>
<evidence type="ECO:0000256" key="13">
    <source>
        <dbReference type="ARBA" id="ARBA00025634"/>
    </source>
</evidence>
<dbReference type="InterPro" id="IPR015890">
    <property type="entry name" value="Chorismate_C"/>
</dbReference>
<dbReference type="GO" id="GO:0046872">
    <property type="term" value="F:metal ion binding"/>
    <property type="evidence" value="ECO:0007669"/>
    <property type="project" value="UniProtKB-KW"/>
</dbReference>
<evidence type="ECO:0000256" key="10">
    <source>
        <dbReference type="ARBA" id="ARBA00022842"/>
    </source>
</evidence>
<dbReference type="SUPFAM" id="SSF56322">
    <property type="entry name" value="ADC synthase"/>
    <property type="match status" value="1"/>
</dbReference>
<evidence type="ECO:0000256" key="9">
    <source>
        <dbReference type="ARBA" id="ARBA00022822"/>
    </source>
</evidence>
<dbReference type="InterPro" id="IPR005801">
    <property type="entry name" value="ADC_synthase"/>
</dbReference>
<evidence type="ECO:0000256" key="2">
    <source>
        <dbReference type="ARBA" id="ARBA00004873"/>
    </source>
</evidence>
<sequence length="562" mass="60708">MPHRRAHLLRGGRSAARHAAAGPRRRHAVRPRRRRRPVTQPSAPAALRATAADLPWGGTWPSLEEFRELAPTRRVVPVVRRLLADDVTPVGLYRTLAAGRPGTFVLESAESDGSWGRWSFVGVRSRATLSVRDGRAEWTGDVPVGVPTDGPVLDVLGRTLDVLRSPAVEGLPPLTGGLVGVLGWDVVRQWEPTLPAQAPDELGVPDVTLLLASDLAAVDHVDGSVWLVANAINFDATDERVDEAHADAVARLDAMQATLRRPAPPATSVLDDSADEPELEFRSTRAEFEDAVRRGQEAIRDGDVFQVVLSQRLDLDCPAEPVDVYRVLRTINPSPYMYLLALQDADGRDFAVVGSSPETLVKVTDGHVVTFPIAGSRPRGSTPEEDRALQDEVLADPKERAEHIMLVDLSRNDLVKVCEPTSVEVVDFMAVKRFSHIMHICSTVVGRLRDGATALQTLVATFPAGTLSGAPKPRAIALIDEIEPARRGVYGGTVGYFDFTGDMDMAIAIRTALIRDGRASVQAGGGIVADSVPALEYEESRNKAAAAVRAVQVAARLRRDAP</sequence>
<reference evidence="19 20" key="1">
    <citation type="submission" date="2019-04" db="EMBL/GenBank/DDBJ databases">
        <title>Isolation and identification of Cellulomonas shaoxiangyii sp. Nov. isolated from feces of the Tibetan antelopes (Pantholops hodgsonii) in the Qinghai-Tibet plateau of China.</title>
        <authorList>
            <person name="Tian Z."/>
        </authorList>
    </citation>
    <scope>NUCLEOTIDE SEQUENCE [LARGE SCALE GENOMIC DNA]</scope>
    <source>
        <strain evidence="19 20">Z28</strain>
    </source>
</reference>
<dbReference type="PANTHER" id="PTHR11236:SF46">
    <property type="entry name" value="ANTHRANILATE SYNTHASE COMPONENT 1"/>
    <property type="match status" value="1"/>
</dbReference>
<name>A0A4P7SK13_9CELL</name>
<comment type="pathway">
    <text evidence="2 15">Amino-acid biosynthesis; L-tryptophan biosynthesis; L-tryptophan from chorismate: step 1/5.</text>
</comment>
<feature type="domain" description="Chorismate-utilising enzyme C-terminal" evidence="17">
    <location>
        <begin position="285"/>
        <end position="543"/>
    </location>
</feature>
<dbReference type="Gene3D" id="3.60.120.10">
    <property type="entry name" value="Anthranilate synthase"/>
    <property type="match status" value="1"/>
</dbReference>
<dbReference type="GO" id="GO:0004049">
    <property type="term" value="F:anthranilate synthase activity"/>
    <property type="evidence" value="ECO:0007669"/>
    <property type="project" value="UniProtKB-EC"/>
</dbReference>
<evidence type="ECO:0000256" key="6">
    <source>
        <dbReference type="ARBA" id="ARBA00020653"/>
    </source>
</evidence>
<keyword evidence="7 15" id="KW-0028">Amino-acid biosynthesis</keyword>
<keyword evidence="20" id="KW-1185">Reference proteome</keyword>
<evidence type="ECO:0000256" key="5">
    <source>
        <dbReference type="ARBA" id="ARBA00012266"/>
    </source>
</evidence>
<organism evidence="19 20">
    <name type="scientific">Cellulomonas shaoxiangyii</name>
    <dbReference type="NCBI Taxonomy" id="2566013"/>
    <lineage>
        <taxon>Bacteria</taxon>
        <taxon>Bacillati</taxon>
        <taxon>Actinomycetota</taxon>
        <taxon>Actinomycetes</taxon>
        <taxon>Micrococcales</taxon>
        <taxon>Cellulomonadaceae</taxon>
        <taxon>Cellulomonas</taxon>
    </lineage>
</organism>
<feature type="compositionally biased region" description="Low complexity" evidence="16">
    <location>
        <begin position="11"/>
        <end position="22"/>
    </location>
</feature>
<evidence type="ECO:0000256" key="4">
    <source>
        <dbReference type="ARBA" id="ARBA00011575"/>
    </source>
</evidence>
<gene>
    <name evidence="15" type="primary">trpE</name>
    <name evidence="19" type="ORF">E5225_07740</name>
</gene>
<evidence type="ECO:0000313" key="19">
    <source>
        <dbReference type="EMBL" id="QCB93466.1"/>
    </source>
</evidence>
<evidence type="ECO:0000256" key="14">
    <source>
        <dbReference type="ARBA" id="ARBA00047683"/>
    </source>
</evidence>
<dbReference type="InterPro" id="IPR019999">
    <property type="entry name" value="Anth_synth_I-like"/>
</dbReference>
<keyword evidence="10 15" id="KW-0460">Magnesium</keyword>
<evidence type="ECO:0000256" key="3">
    <source>
        <dbReference type="ARBA" id="ARBA00009562"/>
    </source>
</evidence>
<keyword evidence="12 15" id="KW-0456">Lyase</keyword>
<dbReference type="KEGG" id="celz:E5225_07740"/>
<dbReference type="Pfam" id="PF00425">
    <property type="entry name" value="Chorismate_bind"/>
    <property type="match status" value="1"/>
</dbReference>
<dbReference type="EC" id="4.1.3.27" evidence="5 15"/>
<dbReference type="InterPro" id="IPR005256">
    <property type="entry name" value="Anth_synth_I_PabB"/>
</dbReference>
<keyword evidence="8 15" id="KW-0479">Metal-binding</keyword>
<evidence type="ECO:0000259" key="18">
    <source>
        <dbReference type="Pfam" id="PF04715"/>
    </source>
</evidence>
<evidence type="ECO:0000313" key="20">
    <source>
        <dbReference type="Proteomes" id="UP000296469"/>
    </source>
</evidence>
<dbReference type="UniPathway" id="UPA00035">
    <property type="reaction ID" value="UER00040"/>
</dbReference>
<evidence type="ECO:0000256" key="12">
    <source>
        <dbReference type="ARBA" id="ARBA00023239"/>
    </source>
</evidence>
<proteinExistence type="inferred from homology"/>
<evidence type="ECO:0000256" key="8">
    <source>
        <dbReference type="ARBA" id="ARBA00022723"/>
    </source>
</evidence>
<dbReference type="AlphaFoldDB" id="A0A4P7SK13"/>
<dbReference type="Pfam" id="PF04715">
    <property type="entry name" value="Anth_synt_I_N"/>
    <property type="match status" value="1"/>
</dbReference>
<keyword evidence="11 15" id="KW-0057">Aromatic amino acid biosynthesis</keyword>
<dbReference type="PRINTS" id="PR00095">
    <property type="entry name" value="ANTSNTHASEI"/>
</dbReference>
<dbReference type="InterPro" id="IPR006805">
    <property type="entry name" value="Anth_synth_I_N"/>
</dbReference>
<feature type="domain" description="Anthranilate synthase component I N-terminal" evidence="18">
    <location>
        <begin position="85"/>
        <end position="226"/>
    </location>
</feature>
<dbReference type="PANTHER" id="PTHR11236">
    <property type="entry name" value="AMINOBENZOATE/ANTHRANILATE SYNTHASE"/>
    <property type="match status" value="1"/>
</dbReference>
<evidence type="ECO:0000259" key="17">
    <source>
        <dbReference type="Pfam" id="PF00425"/>
    </source>
</evidence>
<evidence type="ECO:0000256" key="15">
    <source>
        <dbReference type="RuleBase" id="RU364045"/>
    </source>
</evidence>
<feature type="region of interest" description="Disordered" evidence="16">
    <location>
        <begin position="1"/>
        <end position="47"/>
    </location>
</feature>
<dbReference type="EMBL" id="CP039291">
    <property type="protein sequence ID" value="QCB93466.1"/>
    <property type="molecule type" value="Genomic_DNA"/>
</dbReference>
<comment type="cofactor">
    <cofactor evidence="1 15">
        <name>Mg(2+)</name>
        <dbReference type="ChEBI" id="CHEBI:18420"/>
    </cofactor>
</comment>
<dbReference type="GO" id="GO:0000162">
    <property type="term" value="P:L-tryptophan biosynthetic process"/>
    <property type="evidence" value="ECO:0007669"/>
    <property type="project" value="UniProtKB-UniPathway"/>
</dbReference>
<comment type="subunit">
    <text evidence="4 15">Heterotetramer consisting of two non-identical subunits: a beta subunit (TrpG) and a large alpha subunit (TrpE).</text>
</comment>
<dbReference type="OrthoDB" id="3518032at2"/>
<dbReference type="Proteomes" id="UP000296469">
    <property type="component" value="Chromosome"/>
</dbReference>
<feature type="compositionally biased region" description="Basic residues" evidence="16">
    <location>
        <begin position="23"/>
        <end position="37"/>
    </location>
</feature>
<comment type="catalytic activity">
    <reaction evidence="14 15">
        <text>chorismate + L-glutamine = anthranilate + pyruvate + L-glutamate + H(+)</text>
        <dbReference type="Rhea" id="RHEA:21732"/>
        <dbReference type="ChEBI" id="CHEBI:15361"/>
        <dbReference type="ChEBI" id="CHEBI:15378"/>
        <dbReference type="ChEBI" id="CHEBI:16567"/>
        <dbReference type="ChEBI" id="CHEBI:29748"/>
        <dbReference type="ChEBI" id="CHEBI:29985"/>
        <dbReference type="ChEBI" id="CHEBI:58359"/>
        <dbReference type="EC" id="4.1.3.27"/>
    </reaction>
</comment>
<evidence type="ECO:0000256" key="11">
    <source>
        <dbReference type="ARBA" id="ARBA00023141"/>
    </source>
</evidence>
<dbReference type="NCBIfam" id="NF010086">
    <property type="entry name" value="PRK13571.1"/>
    <property type="match status" value="1"/>
</dbReference>
<comment type="similarity">
    <text evidence="3 15">Belongs to the anthranilate synthase component I family.</text>
</comment>
<evidence type="ECO:0000256" key="7">
    <source>
        <dbReference type="ARBA" id="ARBA00022605"/>
    </source>
</evidence>
<comment type="function">
    <text evidence="13 15">Part of a heterotetrameric complex that catalyzes the two-step biosynthesis of anthranilate, an intermediate in the biosynthesis of L-tryptophan. In the first step, the glutamine-binding beta subunit (TrpG) of anthranilate synthase (AS) provides the glutamine amidotransferase activity which generates ammonia as a substrate that, along with chorismate, is used in the second step, catalyzed by the large alpha subunit of AS (TrpE) to produce anthranilate. In the absence of TrpG, TrpE can synthesize anthranilate directly from chorismate and high concentrations of ammonia.</text>
</comment>
<feature type="compositionally biased region" description="Basic residues" evidence="16">
    <location>
        <begin position="1"/>
        <end position="10"/>
    </location>
</feature>
<accession>A0A4P7SK13</accession>
<evidence type="ECO:0000256" key="1">
    <source>
        <dbReference type="ARBA" id="ARBA00001946"/>
    </source>
</evidence>